<feature type="domain" description="Transposase IS4-like" evidence="1">
    <location>
        <begin position="94"/>
        <end position="197"/>
    </location>
</feature>
<keyword evidence="4" id="KW-1185">Reference proteome</keyword>
<evidence type="ECO:0000259" key="2">
    <source>
        <dbReference type="Pfam" id="PF13340"/>
    </source>
</evidence>
<sequence length="252" mass="28874">MKRYELTKEQWERIKSLLPPEEMGKRGRPRKDNPIMLNGMLWIVRSGAQWRELPETYGPWQSIYAQFAKWGDDGTLEVVFHTLSTDADMENLNMDSTCVRVHESANGEEKTADKAVGRTKSGWNTRLHAVVDGLGNPLEFRISAGNGHDSVHAVELPQKVRIGRSAVPPDRAYGARTIREYISAHRASYVIPPQSNVSDPWPVDWHLYKERHLVKCFSQKIKWFRRIATRYDKPDASLLAFVYFAAIAILLL</sequence>
<dbReference type="GO" id="GO:0004803">
    <property type="term" value="F:transposase activity"/>
    <property type="evidence" value="ECO:0007669"/>
    <property type="project" value="InterPro"/>
</dbReference>
<accession>A0A856I2U4</accession>
<reference evidence="4" key="1">
    <citation type="submission" date="2018-12" db="EMBL/GenBank/DDBJ databases">
        <title>Dusodibacter welbiota gen. nov., sp. nov., isolated from human faeces and emended description of the Oscillibacter genus.</title>
        <authorList>
            <person name="Le Roy T."/>
            <person name="Van der Smissen P."/>
            <person name="Delzenne N."/>
            <person name="Muccioli G."/>
            <person name="Collet J.F."/>
            <person name="Cani P.D."/>
        </authorList>
    </citation>
    <scope>NUCLEOTIDE SEQUENCE [LARGE SCALE GENOMIC DNA]</scope>
    <source>
        <strain evidence="4">J115</strain>
    </source>
</reference>
<organism evidence="3 4">
    <name type="scientific">Dysosmobacter welbionis</name>
    <dbReference type="NCBI Taxonomy" id="2093857"/>
    <lineage>
        <taxon>Bacteria</taxon>
        <taxon>Bacillati</taxon>
        <taxon>Bacillota</taxon>
        <taxon>Clostridia</taxon>
        <taxon>Eubacteriales</taxon>
        <taxon>Oscillospiraceae</taxon>
        <taxon>Dysosmobacter</taxon>
    </lineage>
</organism>
<dbReference type="KEGG" id="obj:EIO64_15515"/>
<dbReference type="InterPro" id="IPR002559">
    <property type="entry name" value="Transposase_11"/>
</dbReference>
<dbReference type="Proteomes" id="UP000298642">
    <property type="component" value="Chromosome"/>
</dbReference>
<protein>
    <submittedName>
        <fullName evidence="3">IS5 family transposase</fullName>
    </submittedName>
</protein>
<evidence type="ECO:0000313" key="3">
    <source>
        <dbReference type="EMBL" id="QCI60444.2"/>
    </source>
</evidence>
<dbReference type="GO" id="GO:0006313">
    <property type="term" value="P:DNA transposition"/>
    <property type="evidence" value="ECO:0007669"/>
    <property type="project" value="InterPro"/>
</dbReference>
<gene>
    <name evidence="3" type="ORF">EIO64_15515</name>
</gene>
<dbReference type="PANTHER" id="PTHR30007">
    <property type="entry name" value="PHP DOMAIN PROTEIN"/>
    <property type="match status" value="1"/>
</dbReference>
<dbReference type="RefSeq" id="WP_158629822.1">
    <property type="nucleotide sequence ID" value="NZ_CP034413.3"/>
</dbReference>
<proteinExistence type="predicted"/>
<evidence type="ECO:0000259" key="1">
    <source>
        <dbReference type="Pfam" id="PF01609"/>
    </source>
</evidence>
<dbReference type="NCBIfam" id="NF033580">
    <property type="entry name" value="transpos_IS5_3"/>
    <property type="match status" value="1"/>
</dbReference>
<dbReference type="GO" id="GO:0003677">
    <property type="term" value="F:DNA binding"/>
    <property type="evidence" value="ECO:0007669"/>
    <property type="project" value="InterPro"/>
</dbReference>
<dbReference type="Pfam" id="PF01609">
    <property type="entry name" value="DDE_Tnp_1"/>
    <property type="match status" value="1"/>
</dbReference>
<dbReference type="AlphaFoldDB" id="A0A856I2U4"/>
<dbReference type="InterPro" id="IPR025161">
    <property type="entry name" value="IS402-like_dom"/>
</dbReference>
<name>A0A856I2U4_9FIRM</name>
<feature type="domain" description="Insertion element IS402-like" evidence="2">
    <location>
        <begin position="6"/>
        <end position="79"/>
    </location>
</feature>
<dbReference type="EMBL" id="CP034413">
    <property type="protein sequence ID" value="QCI60444.2"/>
    <property type="molecule type" value="Genomic_DNA"/>
</dbReference>
<dbReference type="Pfam" id="PF13340">
    <property type="entry name" value="DUF4096"/>
    <property type="match status" value="1"/>
</dbReference>
<evidence type="ECO:0000313" key="4">
    <source>
        <dbReference type="Proteomes" id="UP000298642"/>
    </source>
</evidence>